<organism evidence="8 9">
    <name type="scientific">Candidatus Kuenenbacteria bacterium CG1_02_38_13</name>
    <dbReference type="NCBI Taxonomy" id="1805235"/>
    <lineage>
        <taxon>Bacteria</taxon>
        <taxon>Candidatus Kueneniibacteriota</taxon>
    </lineage>
</organism>
<dbReference type="InterPro" id="IPR007627">
    <property type="entry name" value="RNA_pol_sigma70_r2"/>
</dbReference>
<proteinExistence type="inferred from homology"/>
<dbReference type="InterPro" id="IPR013249">
    <property type="entry name" value="RNA_pol_sigma70_r4_t2"/>
</dbReference>
<feature type="domain" description="RNA polymerase sigma factor 70 region 4 type 2" evidence="7">
    <location>
        <begin position="124"/>
        <end position="176"/>
    </location>
</feature>
<dbReference type="InterPro" id="IPR013325">
    <property type="entry name" value="RNA_pol_sigma_r2"/>
</dbReference>
<reference evidence="8 9" key="1">
    <citation type="journal article" date="2016" name="Environ. Microbiol.">
        <title>Genomic resolution of a cold subsurface aquifer community provides metabolic insights for novel microbes adapted to high CO concentrations.</title>
        <authorList>
            <person name="Probst A.J."/>
            <person name="Castelle C.J."/>
            <person name="Singh A."/>
            <person name="Brown C.T."/>
            <person name="Anantharaman K."/>
            <person name="Sharon I."/>
            <person name="Hug L.A."/>
            <person name="Burstein D."/>
            <person name="Emerson J.B."/>
            <person name="Thomas B.C."/>
            <person name="Banfield J.F."/>
        </authorList>
    </citation>
    <scope>NUCLEOTIDE SEQUENCE [LARGE SCALE GENOMIC DNA]</scope>
    <source>
        <strain evidence="8">CG1_02_38_13</strain>
    </source>
</reference>
<dbReference type="NCBIfam" id="TIGR02937">
    <property type="entry name" value="sigma70-ECF"/>
    <property type="match status" value="1"/>
</dbReference>
<dbReference type="GO" id="GO:0006352">
    <property type="term" value="P:DNA-templated transcription initiation"/>
    <property type="evidence" value="ECO:0007669"/>
    <property type="project" value="InterPro"/>
</dbReference>
<dbReference type="Gene3D" id="1.10.10.10">
    <property type="entry name" value="Winged helix-like DNA-binding domain superfamily/Winged helix DNA-binding domain"/>
    <property type="match status" value="1"/>
</dbReference>
<evidence type="ECO:0000256" key="3">
    <source>
        <dbReference type="ARBA" id="ARBA00023082"/>
    </source>
</evidence>
<protein>
    <recommendedName>
        <fullName evidence="10">RNA polymerase sigma factor</fullName>
    </recommendedName>
</protein>
<dbReference type="GO" id="GO:0003677">
    <property type="term" value="F:DNA binding"/>
    <property type="evidence" value="ECO:0007669"/>
    <property type="project" value="UniProtKB-KW"/>
</dbReference>
<evidence type="ECO:0000256" key="1">
    <source>
        <dbReference type="ARBA" id="ARBA00010641"/>
    </source>
</evidence>
<keyword evidence="4" id="KW-0238">DNA-binding</keyword>
<sequence>MTNWSEKKLSRNIARGDEKSFARVYDLYVNKLYKFVFLKTNSREAAEEIVQDVFMKFWKFALNNGKDIKSISAVLYKIARHLVIDYYRSSSVDKAFFQLEENILPDGIYGKDIAKDIDTEYDLKEVEQAISILPEQYQNIIIMKYIDDLTNKEIAEALDKEEGNIRVLAHRALIALKKIVLKN</sequence>
<keyword evidence="3" id="KW-0731">Sigma factor</keyword>
<dbReference type="InterPro" id="IPR036388">
    <property type="entry name" value="WH-like_DNA-bd_sf"/>
</dbReference>
<feature type="domain" description="RNA polymerase sigma-70 region 2" evidence="6">
    <location>
        <begin position="25"/>
        <end position="90"/>
    </location>
</feature>
<dbReference type="EMBL" id="MNVB01000042">
    <property type="protein sequence ID" value="OIO17099.1"/>
    <property type="molecule type" value="Genomic_DNA"/>
</dbReference>
<evidence type="ECO:0000256" key="2">
    <source>
        <dbReference type="ARBA" id="ARBA00023015"/>
    </source>
</evidence>
<dbReference type="GO" id="GO:0016987">
    <property type="term" value="F:sigma factor activity"/>
    <property type="evidence" value="ECO:0007669"/>
    <property type="project" value="UniProtKB-KW"/>
</dbReference>
<evidence type="ECO:0000259" key="7">
    <source>
        <dbReference type="Pfam" id="PF08281"/>
    </source>
</evidence>
<dbReference type="InterPro" id="IPR014284">
    <property type="entry name" value="RNA_pol_sigma-70_dom"/>
</dbReference>
<evidence type="ECO:0000259" key="6">
    <source>
        <dbReference type="Pfam" id="PF04542"/>
    </source>
</evidence>
<comment type="similarity">
    <text evidence="1">Belongs to the sigma-70 factor family. ECF subfamily.</text>
</comment>
<dbReference type="SUPFAM" id="SSF88946">
    <property type="entry name" value="Sigma2 domain of RNA polymerase sigma factors"/>
    <property type="match status" value="1"/>
</dbReference>
<comment type="caution">
    <text evidence="8">The sequence shown here is derived from an EMBL/GenBank/DDBJ whole genome shotgun (WGS) entry which is preliminary data.</text>
</comment>
<keyword evidence="2" id="KW-0805">Transcription regulation</keyword>
<gene>
    <name evidence="8" type="ORF">AUJ29_01930</name>
</gene>
<evidence type="ECO:0000256" key="5">
    <source>
        <dbReference type="ARBA" id="ARBA00023163"/>
    </source>
</evidence>
<dbReference type="Pfam" id="PF08281">
    <property type="entry name" value="Sigma70_r4_2"/>
    <property type="match status" value="1"/>
</dbReference>
<evidence type="ECO:0000313" key="8">
    <source>
        <dbReference type="EMBL" id="OIO17099.1"/>
    </source>
</evidence>
<dbReference type="PANTHER" id="PTHR43133">
    <property type="entry name" value="RNA POLYMERASE ECF-TYPE SIGMA FACTO"/>
    <property type="match status" value="1"/>
</dbReference>
<dbReference type="Pfam" id="PF04542">
    <property type="entry name" value="Sigma70_r2"/>
    <property type="match status" value="1"/>
</dbReference>
<evidence type="ECO:0008006" key="10">
    <source>
        <dbReference type="Google" id="ProtNLM"/>
    </source>
</evidence>
<dbReference type="SUPFAM" id="SSF88659">
    <property type="entry name" value="Sigma3 and sigma4 domains of RNA polymerase sigma factors"/>
    <property type="match status" value="1"/>
</dbReference>
<evidence type="ECO:0000313" key="9">
    <source>
        <dbReference type="Proteomes" id="UP000182465"/>
    </source>
</evidence>
<dbReference type="Proteomes" id="UP000182465">
    <property type="component" value="Unassembled WGS sequence"/>
</dbReference>
<keyword evidence="5" id="KW-0804">Transcription</keyword>
<accession>A0A1J4U1F6</accession>
<dbReference type="PANTHER" id="PTHR43133:SF8">
    <property type="entry name" value="RNA POLYMERASE SIGMA FACTOR HI_1459-RELATED"/>
    <property type="match status" value="1"/>
</dbReference>
<dbReference type="CDD" id="cd06171">
    <property type="entry name" value="Sigma70_r4"/>
    <property type="match status" value="1"/>
</dbReference>
<dbReference type="InterPro" id="IPR013324">
    <property type="entry name" value="RNA_pol_sigma_r3/r4-like"/>
</dbReference>
<dbReference type="InterPro" id="IPR039425">
    <property type="entry name" value="RNA_pol_sigma-70-like"/>
</dbReference>
<name>A0A1J4U1F6_9BACT</name>
<dbReference type="AlphaFoldDB" id="A0A1J4U1F6"/>
<dbReference type="Gene3D" id="1.10.1740.10">
    <property type="match status" value="1"/>
</dbReference>
<evidence type="ECO:0000256" key="4">
    <source>
        <dbReference type="ARBA" id="ARBA00023125"/>
    </source>
</evidence>